<feature type="region of interest" description="Disordered" evidence="3">
    <location>
        <begin position="240"/>
        <end position="262"/>
    </location>
</feature>
<dbReference type="Pfam" id="PF09375">
    <property type="entry name" value="Peptidase_M75"/>
    <property type="match status" value="1"/>
</dbReference>
<gene>
    <name evidence="5" type="ORF">HMPREF9715_01915</name>
</gene>
<evidence type="ECO:0000256" key="1">
    <source>
        <dbReference type="ARBA" id="ARBA00004196"/>
    </source>
</evidence>
<sequence length="360" mass="40035">MKMKHKILTLGLITMSFMMTNCSNNDDSPTIDDSKDKLHTAVITDLTGNIIIETYKELNNKAIALDKAISTFNTTSTQQNLELAKKAWVDTRIPWELSEGFLYGPVETNGIDPAMDTWPVDVEAMNNILKSNQKITPSLISSNNEARGFHLIEFLLWGEDGAKKAEQITARQKEYLKAASEDLQNNTKFLYNEWKSDGGNYAAVFNTAGMGSKKYPSRIAALEEIVEGLITISDEVATGKIEDPLNPEGSSPFPEKEESRFSNNSKQDFIDNIKGIENVYLGKYNKQVKGLSTLVAEKNKALDNEVKAAITTAIKDIEAIPGTFTQAIYKNRPQVIKAQNSVNELTKLLKSKLKPFINSL</sequence>
<dbReference type="GeneID" id="66975925"/>
<dbReference type="Proteomes" id="UP000004834">
    <property type="component" value="Unassembled WGS sequence"/>
</dbReference>
<organism evidence="5 6">
    <name type="scientific">Myroides odoratimimus CIP 101113</name>
    <dbReference type="NCBI Taxonomy" id="883154"/>
    <lineage>
        <taxon>Bacteria</taxon>
        <taxon>Pseudomonadati</taxon>
        <taxon>Bacteroidota</taxon>
        <taxon>Flavobacteriia</taxon>
        <taxon>Flavobacteriales</taxon>
        <taxon>Flavobacteriaceae</taxon>
        <taxon>Myroides</taxon>
    </lineage>
</organism>
<name>A0AAV3F2W8_9FLAO</name>
<evidence type="ECO:0000259" key="4">
    <source>
        <dbReference type="Pfam" id="PF09375"/>
    </source>
</evidence>
<proteinExistence type="predicted"/>
<evidence type="ECO:0000313" key="6">
    <source>
        <dbReference type="Proteomes" id="UP000004834"/>
    </source>
</evidence>
<dbReference type="CDD" id="cd14658">
    <property type="entry name" value="Imelysin-like_IrpA"/>
    <property type="match status" value="1"/>
</dbReference>
<dbReference type="EMBL" id="AGEE01000018">
    <property type="protein sequence ID" value="EHO11821.1"/>
    <property type="molecule type" value="Genomic_DNA"/>
</dbReference>
<protein>
    <recommendedName>
        <fullName evidence="4">Imelysin-like domain-containing protein</fullName>
    </recommendedName>
</protein>
<accession>A0AAV3F2W8</accession>
<dbReference type="Gene3D" id="1.20.1420.20">
    <property type="entry name" value="M75 peptidase, HXXE motif"/>
    <property type="match status" value="1"/>
</dbReference>
<reference evidence="5 6" key="1">
    <citation type="submission" date="2011-11" db="EMBL/GenBank/DDBJ databases">
        <title>The Genome Sequence of Myroides odoratimimus CIP 101113.</title>
        <authorList>
            <person name="Earl A."/>
            <person name="Ward D."/>
            <person name="Feldgarden M."/>
            <person name="Gevers D."/>
            <person name="Huys G."/>
            <person name="Young S.K."/>
            <person name="Zeng Q."/>
            <person name="Gargeya S."/>
            <person name="Fitzgerald M."/>
            <person name="Haas B."/>
            <person name="Abouelleil A."/>
            <person name="Alvarado L."/>
            <person name="Arachchi H.M."/>
            <person name="Berlin A."/>
            <person name="Brown A."/>
            <person name="Chapman S.B."/>
            <person name="Chen Z."/>
            <person name="Dunbar C."/>
            <person name="Freedman E."/>
            <person name="Gearin G."/>
            <person name="Goldberg J."/>
            <person name="Griggs A."/>
            <person name="Gujja S."/>
            <person name="Heiman D."/>
            <person name="Howarth C."/>
            <person name="Larson L."/>
            <person name="Lui A."/>
            <person name="MacDonald P.J.P."/>
            <person name="Montmayeur A."/>
            <person name="Murphy C."/>
            <person name="Neiman D."/>
            <person name="Pearson M."/>
            <person name="Priest M."/>
            <person name="Roberts A."/>
            <person name="Saif S."/>
            <person name="Shea T."/>
            <person name="Shenoy N."/>
            <person name="Sisk P."/>
            <person name="Stolte C."/>
            <person name="Sykes S."/>
            <person name="Wortman J."/>
            <person name="Nusbaum C."/>
            <person name="Birren B."/>
        </authorList>
    </citation>
    <scope>NUCLEOTIDE SEQUENCE [LARGE SCALE GENOMIC DNA]</scope>
    <source>
        <strain evidence="5 6">CIP 101113</strain>
    </source>
</reference>
<dbReference type="InterPro" id="IPR034982">
    <property type="entry name" value="Imelysin-like_IrpA"/>
</dbReference>
<dbReference type="GO" id="GO:0030313">
    <property type="term" value="C:cell envelope"/>
    <property type="evidence" value="ECO:0007669"/>
    <property type="project" value="UniProtKB-SubCell"/>
</dbReference>
<dbReference type="AlphaFoldDB" id="A0AAV3F2W8"/>
<feature type="domain" description="Imelysin-like" evidence="4">
    <location>
        <begin position="51"/>
        <end position="350"/>
    </location>
</feature>
<evidence type="ECO:0000256" key="2">
    <source>
        <dbReference type="ARBA" id="ARBA00022729"/>
    </source>
</evidence>
<keyword evidence="2" id="KW-0732">Signal</keyword>
<dbReference type="InterPro" id="IPR038352">
    <property type="entry name" value="Imelysin_sf"/>
</dbReference>
<evidence type="ECO:0000256" key="3">
    <source>
        <dbReference type="SAM" id="MobiDB-lite"/>
    </source>
</evidence>
<dbReference type="RefSeq" id="WP_006263601.1">
    <property type="nucleotide sequence ID" value="NZ_JH590837.1"/>
</dbReference>
<comment type="caution">
    <text evidence="5">The sequence shown here is derived from an EMBL/GenBank/DDBJ whole genome shotgun (WGS) entry which is preliminary data.</text>
</comment>
<comment type="subcellular location">
    <subcellularLocation>
        <location evidence="1">Cell envelope</location>
    </subcellularLocation>
</comment>
<dbReference type="InterPro" id="IPR018976">
    <property type="entry name" value="Imelysin-like"/>
</dbReference>
<evidence type="ECO:0000313" key="5">
    <source>
        <dbReference type="EMBL" id="EHO11821.1"/>
    </source>
</evidence>